<gene>
    <name evidence="1" type="ORF">ACFYV7_21525</name>
</gene>
<sequence>MPLEQRLEDIIENDPTMLGSDVMIIGRQVVTAYGSRIDLLAVDIDGGLHILELKRDRTPRDVVAQVLDYGSWAQTLSDDAVREIYLRYCGTTDTRGFDEAFATHFGTESAPDALNTSHSLTVVAGEMDDATERLVNYLATGYNVPINVMFFDYYEDDGRSYLARTWMLDRNTSAATGTTATSARRQPQWNGQDWYVNFGEEPSRNWDDARKYGFVSAGGGKWYSRSLRQVPIGGKVFAYIPKVGYVGLGEVIGEAQPADEATLTVDGTAVPFRSLELLAEYRHTPTQPVPDEDYREWIVPVRWHKTVTRDSAFRKPGLFANQNSACNLRNQFTIGEVTNFLDQPS</sequence>
<evidence type="ECO:0000313" key="2">
    <source>
        <dbReference type="Proteomes" id="UP001601948"/>
    </source>
</evidence>
<dbReference type="EMBL" id="JBIAPI010000005">
    <property type="protein sequence ID" value="MFF3225389.1"/>
    <property type="molecule type" value="Genomic_DNA"/>
</dbReference>
<keyword evidence="2" id="KW-1185">Reference proteome</keyword>
<protein>
    <recommendedName>
        <fullName evidence="3">DUF91 domain-containing protein</fullName>
    </recommendedName>
</protein>
<name>A0ABW6QVV9_9NOCA</name>
<dbReference type="Gene3D" id="3.40.1350.10">
    <property type="match status" value="1"/>
</dbReference>
<organism evidence="1 2">
    <name type="scientific">Nocardia suismassiliense</name>
    <dbReference type="NCBI Taxonomy" id="2077092"/>
    <lineage>
        <taxon>Bacteria</taxon>
        <taxon>Bacillati</taxon>
        <taxon>Actinomycetota</taxon>
        <taxon>Actinomycetes</taxon>
        <taxon>Mycobacteriales</taxon>
        <taxon>Nocardiaceae</taxon>
        <taxon>Nocardia</taxon>
    </lineage>
</organism>
<dbReference type="RefSeq" id="WP_387719832.1">
    <property type="nucleotide sequence ID" value="NZ_JBIAPI010000005.1"/>
</dbReference>
<reference evidence="1 2" key="1">
    <citation type="submission" date="2024-10" db="EMBL/GenBank/DDBJ databases">
        <title>The Natural Products Discovery Center: Release of the First 8490 Sequenced Strains for Exploring Actinobacteria Biosynthetic Diversity.</title>
        <authorList>
            <person name="Kalkreuter E."/>
            <person name="Kautsar S.A."/>
            <person name="Yang D."/>
            <person name="Bader C.D."/>
            <person name="Teijaro C.N."/>
            <person name="Fluegel L."/>
            <person name="Davis C.M."/>
            <person name="Simpson J.R."/>
            <person name="Lauterbach L."/>
            <person name="Steele A.D."/>
            <person name="Gui C."/>
            <person name="Meng S."/>
            <person name="Li G."/>
            <person name="Viehrig K."/>
            <person name="Ye F."/>
            <person name="Su P."/>
            <person name="Kiefer A.F."/>
            <person name="Nichols A."/>
            <person name="Cepeda A.J."/>
            <person name="Yan W."/>
            <person name="Fan B."/>
            <person name="Jiang Y."/>
            <person name="Adhikari A."/>
            <person name="Zheng C.-J."/>
            <person name="Schuster L."/>
            <person name="Cowan T.M."/>
            <person name="Smanski M.J."/>
            <person name="Chevrette M.G."/>
            <person name="De Carvalho L.P.S."/>
            <person name="Shen B."/>
        </authorList>
    </citation>
    <scope>NUCLEOTIDE SEQUENCE [LARGE SCALE GENOMIC DNA]</scope>
    <source>
        <strain evidence="1 2">NPDC003040</strain>
    </source>
</reference>
<dbReference type="InterPro" id="IPR011856">
    <property type="entry name" value="tRNA_endonuc-like_dom_sf"/>
</dbReference>
<comment type="caution">
    <text evidence="1">The sequence shown here is derived from an EMBL/GenBank/DDBJ whole genome shotgun (WGS) entry which is preliminary data.</text>
</comment>
<evidence type="ECO:0008006" key="3">
    <source>
        <dbReference type="Google" id="ProtNLM"/>
    </source>
</evidence>
<dbReference type="Proteomes" id="UP001601948">
    <property type="component" value="Unassembled WGS sequence"/>
</dbReference>
<proteinExistence type="predicted"/>
<accession>A0ABW6QVV9</accession>
<evidence type="ECO:0000313" key="1">
    <source>
        <dbReference type="EMBL" id="MFF3225389.1"/>
    </source>
</evidence>